<evidence type="ECO:0000256" key="4">
    <source>
        <dbReference type="ARBA" id="ARBA00022782"/>
    </source>
</evidence>
<dbReference type="InParanoid" id="A0A7M7G393"/>
<dbReference type="Proteomes" id="UP000002358">
    <property type="component" value="Chromosome 2"/>
</dbReference>
<accession>A0A7M7G393</accession>
<evidence type="ECO:0000256" key="10">
    <source>
        <dbReference type="ARBA" id="ARBA00032498"/>
    </source>
</evidence>
<comment type="function">
    <text evidence="11">Transcriptional regulator that controls a genetic switch in male development. It is necessary and sufficient for initiating male sex determination by directing the development of supporting cell precursors (pre-Sertoli cells) as Sertoli rather than granulosa cells. Involved in different aspects of gene regulation including promoter activation or repression. Binds to the DNA consensus sequence 5'-[AT]AACAA[AT]-3'. SRY HMG box recognizes DNA by partial intercalation in the minor groove and promotes DNA bending. Also involved in pre-mRNA splicing. In male adult brain involved in the maintenance of motor functions of dopaminergic neurons.</text>
</comment>
<dbReference type="EnsemblMetazoa" id="XM_001601469">
    <property type="protein sequence ID" value="XP_001601519"/>
    <property type="gene ID" value="LOC100117216"/>
</dbReference>
<evidence type="ECO:0000256" key="13">
    <source>
        <dbReference type="SAM" id="MobiDB-lite"/>
    </source>
</evidence>
<keyword evidence="7 12" id="KW-0238">DNA-binding</keyword>
<feature type="region of interest" description="Disordered" evidence="13">
    <location>
        <begin position="194"/>
        <end position="239"/>
    </location>
</feature>
<proteinExistence type="inferred from homology"/>
<feature type="compositionally biased region" description="Basic and acidic residues" evidence="13">
    <location>
        <begin position="624"/>
        <end position="640"/>
    </location>
</feature>
<comment type="subcellular location">
    <subcellularLocation>
        <location evidence="1">Nucleus speckle</location>
    </subcellularLocation>
</comment>
<feature type="region of interest" description="Disordered" evidence="13">
    <location>
        <begin position="561"/>
        <end position="642"/>
    </location>
</feature>
<dbReference type="AlphaFoldDB" id="A0A7M7G393"/>
<dbReference type="GO" id="GO:0030154">
    <property type="term" value="P:cell differentiation"/>
    <property type="evidence" value="ECO:0007669"/>
    <property type="project" value="UniProtKB-KW"/>
</dbReference>
<reference evidence="15" key="1">
    <citation type="submission" date="2021-01" db="UniProtKB">
        <authorList>
            <consortium name="EnsemblMetazoa"/>
        </authorList>
    </citation>
    <scope>IDENTIFICATION</scope>
</reference>
<dbReference type="InterPro" id="IPR050140">
    <property type="entry name" value="SRY-related_HMG-box_TF-like"/>
</dbReference>
<dbReference type="GO" id="GO:0000978">
    <property type="term" value="F:RNA polymerase II cis-regulatory region sequence-specific DNA binding"/>
    <property type="evidence" value="ECO:0007669"/>
    <property type="project" value="TreeGrafter"/>
</dbReference>
<dbReference type="SMART" id="SM00398">
    <property type="entry name" value="HMG"/>
    <property type="match status" value="1"/>
</dbReference>
<evidence type="ECO:0000256" key="1">
    <source>
        <dbReference type="ARBA" id="ARBA00004324"/>
    </source>
</evidence>
<feature type="compositionally biased region" description="Low complexity" evidence="13">
    <location>
        <begin position="487"/>
        <end position="503"/>
    </location>
</feature>
<protein>
    <recommendedName>
        <fullName evidence="3">Sex-determining region Y protein</fullName>
    </recommendedName>
    <alternativeName>
        <fullName evidence="10">Testis-determining factor</fullName>
    </alternativeName>
</protein>
<dbReference type="InterPro" id="IPR036910">
    <property type="entry name" value="HMG_box_dom_sf"/>
</dbReference>
<dbReference type="Pfam" id="PF00505">
    <property type="entry name" value="HMG_box"/>
    <property type="match status" value="1"/>
</dbReference>
<name>A0A7M7G393_NASVI</name>
<dbReference type="SMR" id="A0A7M7G393"/>
<evidence type="ECO:0000313" key="15">
    <source>
        <dbReference type="EnsemblMetazoa" id="XP_001601519"/>
    </source>
</evidence>
<dbReference type="PANTHER" id="PTHR10270:SF161">
    <property type="entry name" value="SEX-DETERMINING REGION Y PROTEIN"/>
    <property type="match status" value="1"/>
</dbReference>
<feature type="domain" description="HMG box" evidence="14">
    <location>
        <begin position="117"/>
        <end position="185"/>
    </location>
</feature>
<dbReference type="OrthoDB" id="6247875at2759"/>
<feature type="compositionally biased region" description="Low complexity" evidence="13">
    <location>
        <begin position="225"/>
        <end position="234"/>
    </location>
</feature>
<evidence type="ECO:0000259" key="14">
    <source>
        <dbReference type="PROSITE" id="PS50118"/>
    </source>
</evidence>
<feature type="compositionally biased region" description="Polar residues" evidence="13">
    <location>
        <begin position="202"/>
        <end position="224"/>
    </location>
</feature>
<organism evidence="15 16">
    <name type="scientific">Nasonia vitripennis</name>
    <name type="common">Parasitic wasp</name>
    <dbReference type="NCBI Taxonomy" id="7425"/>
    <lineage>
        <taxon>Eukaryota</taxon>
        <taxon>Metazoa</taxon>
        <taxon>Ecdysozoa</taxon>
        <taxon>Arthropoda</taxon>
        <taxon>Hexapoda</taxon>
        <taxon>Insecta</taxon>
        <taxon>Pterygota</taxon>
        <taxon>Neoptera</taxon>
        <taxon>Endopterygota</taxon>
        <taxon>Hymenoptera</taxon>
        <taxon>Apocrita</taxon>
        <taxon>Proctotrupomorpha</taxon>
        <taxon>Chalcidoidea</taxon>
        <taxon>Pteromalidae</taxon>
        <taxon>Pteromalinae</taxon>
        <taxon>Nasonia</taxon>
    </lineage>
</organism>
<dbReference type="GO" id="GO:0005516">
    <property type="term" value="F:calmodulin binding"/>
    <property type="evidence" value="ECO:0007669"/>
    <property type="project" value="UniProtKB-KW"/>
</dbReference>
<evidence type="ECO:0000256" key="9">
    <source>
        <dbReference type="ARBA" id="ARBA00023163"/>
    </source>
</evidence>
<evidence type="ECO:0000313" key="16">
    <source>
        <dbReference type="Proteomes" id="UP000002358"/>
    </source>
</evidence>
<feature type="DNA-binding region" description="HMG box" evidence="12">
    <location>
        <begin position="117"/>
        <end position="185"/>
    </location>
</feature>
<dbReference type="KEGG" id="nvi:100117216"/>
<evidence type="ECO:0000256" key="2">
    <source>
        <dbReference type="ARBA" id="ARBA00005998"/>
    </source>
</evidence>
<feature type="compositionally biased region" description="Polar residues" evidence="13">
    <location>
        <begin position="509"/>
        <end position="519"/>
    </location>
</feature>
<keyword evidence="5" id="KW-0112">Calmodulin-binding</keyword>
<sequence>MEKQKVLLSFVEKVPAASKPAPRKHEILALTADGKRLVRLQPEATVSAKQPKCQLIGVLMEKNSDEELSSRRQIRIESKSEIALRQQLEANDENSVSSGKSEDEADGRNSAGAKVKIPRPANAFMLFANEWRKKLAVENPRESNKDISVRLGVRWKTMPKELKEKYFALAREVDAEHKRKYPDYVYNPKEARLRKAMREQSRTQQPPAVNGPVSSRTTASGTSNGQQQPVSPLPGGVGGSSTIAAANRIIGPWFPLGHTGSSALPQPAAAPVTHPKPILSPRVMAAHQRTLDKTKDVIRKQLQDCVPQNGPFPTGPSAYPVNGAQEANSDYCGDFTPEGQQQKWHPYQNGVSAYHSRGALMSKMNSLHRGMQNAPPHSNPRAWGQFCNVPFPTSQSLMQQQQQQQQERSNRHMVFLREQQQSQQQSHCGYPTAEMQMSYEAKMQDDLARRLHSSYSQEEQQVKTPLMELQLSQLPAPDEQKAEELPRWTTTPRPPSSSSSCTPDGLLESESTTTTQASKQPLPGFQQAFGSTEIGRFSRSELFASLVEAVNLIPTKSLLKSRHPYRTSPDDPTSHRTKPPEFSARPSTQCTAVKSENCKAQEWPTAREIEPPPAHSQSHSFARPTEDDKREEHQQDECLDLRVPSKKRKIKIEETKRDCPDSSIATADE</sequence>
<dbReference type="GeneID" id="100117216"/>
<dbReference type="PANTHER" id="PTHR10270">
    <property type="entry name" value="SOX TRANSCRIPTION FACTOR"/>
    <property type="match status" value="1"/>
</dbReference>
<evidence type="ECO:0000256" key="3">
    <source>
        <dbReference type="ARBA" id="ARBA00019052"/>
    </source>
</evidence>
<dbReference type="PROSITE" id="PS50118">
    <property type="entry name" value="HMG_BOX_2"/>
    <property type="match status" value="1"/>
</dbReference>
<dbReference type="GO" id="GO:0007548">
    <property type="term" value="P:sex differentiation"/>
    <property type="evidence" value="ECO:0007669"/>
    <property type="project" value="UniProtKB-KW"/>
</dbReference>
<keyword evidence="16" id="KW-1185">Reference proteome</keyword>
<evidence type="ECO:0000256" key="12">
    <source>
        <dbReference type="PROSITE-ProRule" id="PRU00267"/>
    </source>
</evidence>
<keyword evidence="12" id="KW-0539">Nucleus</keyword>
<dbReference type="InterPro" id="IPR009071">
    <property type="entry name" value="HMG_box_dom"/>
</dbReference>
<dbReference type="Gene3D" id="1.10.30.10">
    <property type="entry name" value="High mobility group box domain"/>
    <property type="match status" value="1"/>
</dbReference>
<keyword evidence="6" id="KW-0726">Sexual differentiation</keyword>
<feature type="compositionally biased region" description="Polar residues" evidence="13">
    <location>
        <begin position="585"/>
        <end position="594"/>
    </location>
</feature>
<evidence type="ECO:0000256" key="8">
    <source>
        <dbReference type="ARBA" id="ARBA00023159"/>
    </source>
</evidence>
<comment type="similarity">
    <text evidence="2">Belongs to the SRY family.</text>
</comment>
<evidence type="ECO:0000256" key="7">
    <source>
        <dbReference type="ARBA" id="ARBA00023125"/>
    </source>
</evidence>
<feature type="region of interest" description="Disordered" evidence="13">
    <location>
        <begin position="476"/>
        <end position="527"/>
    </location>
</feature>
<dbReference type="RefSeq" id="XP_001601519.3">
    <property type="nucleotide sequence ID" value="XM_001601469.6"/>
</dbReference>
<evidence type="ECO:0000256" key="11">
    <source>
        <dbReference type="ARBA" id="ARBA00045821"/>
    </source>
</evidence>
<dbReference type="CDD" id="cd01389">
    <property type="entry name" value="HMG-box_ROX1-like"/>
    <property type="match status" value="1"/>
</dbReference>
<evidence type="ECO:0000256" key="6">
    <source>
        <dbReference type="ARBA" id="ARBA00022928"/>
    </source>
</evidence>
<dbReference type="GO" id="GO:0016607">
    <property type="term" value="C:nuclear speck"/>
    <property type="evidence" value="ECO:0007669"/>
    <property type="project" value="UniProtKB-SubCell"/>
</dbReference>
<keyword evidence="4" id="KW-0221">Differentiation</keyword>
<dbReference type="GO" id="GO:0001228">
    <property type="term" value="F:DNA-binding transcription activator activity, RNA polymerase II-specific"/>
    <property type="evidence" value="ECO:0007669"/>
    <property type="project" value="TreeGrafter"/>
</dbReference>
<feature type="region of interest" description="Disordered" evidence="13">
    <location>
        <begin position="86"/>
        <end position="114"/>
    </location>
</feature>
<dbReference type="SUPFAM" id="SSF47095">
    <property type="entry name" value="HMG-box"/>
    <property type="match status" value="1"/>
</dbReference>
<keyword evidence="9" id="KW-0804">Transcription</keyword>
<evidence type="ECO:0000256" key="5">
    <source>
        <dbReference type="ARBA" id="ARBA00022860"/>
    </source>
</evidence>
<keyword evidence="8" id="KW-0010">Activator</keyword>